<dbReference type="PANTHER" id="PTHR30471">
    <property type="entry name" value="DNA REPAIR PROTEIN RADC"/>
    <property type="match status" value="1"/>
</dbReference>
<dbReference type="InterPro" id="IPR010994">
    <property type="entry name" value="RuvA_2-like"/>
</dbReference>
<dbReference type="InterPro" id="IPR046778">
    <property type="entry name" value="UPF0758_N"/>
</dbReference>
<keyword evidence="5" id="KW-0862">Zinc</keyword>
<dbReference type="GO" id="GO:0008237">
    <property type="term" value="F:metallopeptidase activity"/>
    <property type="evidence" value="ECO:0007669"/>
    <property type="project" value="UniProtKB-KW"/>
</dbReference>
<keyword evidence="2" id="KW-0645">Protease</keyword>
<keyword evidence="3" id="KW-0479">Metal-binding</keyword>
<accession>A0A9E2F0H8</accession>
<keyword evidence="6" id="KW-0482">Metalloprotease</keyword>
<gene>
    <name evidence="9" type="ORF">DDT42_00194</name>
</gene>
<dbReference type="AlphaFoldDB" id="A0A9E2F0H8"/>
<dbReference type="InterPro" id="IPR037518">
    <property type="entry name" value="MPN"/>
</dbReference>
<evidence type="ECO:0000256" key="1">
    <source>
        <dbReference type="ARBA" id="ARBA00010243"/>
    </source>
</evidence>
<dbReference type="GO" id="GO:0046872">
    <property type="term" value="F:metal ion binding"/>
    <property type="evidence" value="ECO:0007669"/>
    <property type="project" value="UniProtKB-KW"/>
</dbReference>
<dbReference type="PANTHER" id="PTHR30471:SF3">
    <property type="entry name" value="UPF0758 PROTEIN YEES-RELATED"/>
    <property type="match status" value="1"/>
</dbReference>
<dbReference type="NCBIfam" id="NF000642">
    <property type="entry name" value="PRK00024.1"/>
    <property type="match status" value="1"/>
</dbReference>
<evidence type="ECO:0000256" key="5">
    <source>
        <dbReference type="ARBA" id="ARBA00022833"/>
    </source>
</evidence>
<organism evidence="9 10">
    <name type="scientific">Psychracetigena formicireducens</name>
    <dbReference type="NCBI Taxonomy" id="2986056"/>
    <lineage>
        <taxon>Bacteria</taxon>
        <taxon>Bacillati</taxon>
        <taxon>Candidatus Lithacetigenota</taxon>
        <taxon>Candidatus Psychracetigena</taxon>
    </lineage>
</organism>
<protein>
    <recommendedName>
        <fullName evidence="8">MPN domain-containing protein</fullName>
    </recommendedName>
</protein>
<keyword evidence="4" id="KW-0378">Hydrolase</keyword>
<dbReference type="SUPFAM" id="SSF47781">
    <property type="entry name" value="RuvA domain 2-like"/>
    <property type="match status" value="1"/>
</dbReference>
<evidence type="ECO:0000313" key="9">
    <source>
        <dbReference type="EMBL" id="MBT9144359.1"/>
    </source>
</evidence>
<dbReference type="Proteomes" id="UP000811545">
    <property type="component" value="Unassembled WGS sequence"/>
</dbReference>
<comment type="caution">
    <text evidence="9">The sequence shown here is derived from an EMBL/GenBank/DDBJ whole genome shotgun (WGS) entry which is preliminary data.</text>
</comment>
<dbReference type="SUPFAM" id="SSF102712">
    <property type="entry name" value="JAB1/MPN domain"/>
    <property type="match status" value="1"/>
</dbReference>
<evidence type="ECO:0000256" key="7">
    <source>
        <dbReference type="RuleBase" id="RU003797"/>
    </source>
</evidence>
<dbReference type="Pfam" id="PF20582">
    <property type="entry name" value="UPF0758_N"/>
    <property type="match status" value="1"/>
</dbReference>
<evidence type="ECO:0000259" key="8">
    <source>
        <dbReference type="PROSITE" id="PS50249"/>
    </source>
</evidence>
<dbReference type="Gene3D" id="3.40.140.10">
    <property type="entry name" value="Cytidine Deaminase, domain 2"/>
    <property type="match status" value="1"/>
</dbReference>
<comment type="similarity">
    <text evidence="1 7">Belongs to the UPF0758 family.</text>
</comment>
<sequence length="250" mass="28557">MNEKEKITPPLNVKSTKGHRQRLKEKFLKSGLTSLHDYEIIELLLTLGTPRKDCKAIAKTCLEKFKNLRGVIDAPYEELQEIKGIGQSNAYGIKLIKETASRYFKDELLELPQFKSSEDVFNYLLYSMQGLKKERFKVLYLDTRNKIVFIEDIFEGTLNASAVYPREIFRSAFKNNAVSLIFAHNHPSGVPEPSLSDREVTKSLVFMGVIMEIKVLDHLIIGNNSYFSFADEGLIGEYEALYTTIKTSVE</sequence>
<name>A0A9E2F0H8_PSYF1</name>
<proteinExistence type="inferred from homology"/>
<dbReference type="InterPro" id="IPR025657">
    <property type="entry name" value="RadC_JAB"/>
</dbReference>
<reference evidence="9 10" key="1">
    <citation type="journal article" date="2021" name="bioRxiv">
        <title>Unique metabolic strategies in Hadean analogues reveal hints for primordial physiology.</title>
        <authorList>
            <person name="Nobu M.K."/>
            <person name="Nakai R."/>
            <person name="Tamazawa S."/>
            <person name="Mori H."/>
            <person name="Toyoda A."/>
            <person name="Ijiri A."/>
            <person name="Suzuki S."/>
            <person name="Kurokawa K."/>
            <person name="Kamagata Y."/>
            <person name="Tamaki H."/>
        </authorList>
    </citation>
    <scope>NUCLEOTIDE SEQUENCE [LARGE SCALE GENOMIC DNA]</scope>
    <source>
        <strain evidence="9">BS525</strain>
    </source>
</reference>
<dbReference type="GO" id="GO:0006508">
    <property type="term" value="P:proteolysis"/>
    <property type="evidence" value="ECO:0007669"/>
    <property type="project" value="UniProtKB-KW"/>
</dbReference>
<evidence type="ECO:0000256" key="3">
    <source>
        <dbReference type="ARBA" id="ARBA00022723"/>
    </source>
</evidence>
<dbReference type="PROSITE" id="PS01302">
    <property type="entry name" value="UPF0758"/>
    <property type="match status" value="1"/>
</dbReference>
<evidence type="ECO:0000256" key="6">
    <source>
        <dbReference type="ARBA" id="ARBA00023049"/>
    </source>
</evidence>
<dbReference type="InterPro" id="IPR020891">
    <property type="entry name" value="UPF0758_CS"/>
</dbReference>
<dbReference type="NCBIfam" id="TIGR00608">
    <property type="entry name" value="radc"/>
    <property type="match status" value="1"/>
</dbReference>
<dbReference type="PROSITE" id="PS50249">
    <property type="entry name" value="MPN"/>
    <property type="match status" value="1"/>
</dbReference>
<feature type="domain" description="MPN" evidence="8">
    <location>
        <begin position="113"/>
        <end position="235"/>
    </location>
</feature>
<evidence type="ECO:0000256" key="2">
    <source>
        <dbReference type="ARBA" id="ARBA00022670"/>
    </source>
</evidence>
<dbReference type="InterPro" id="IPR001405">
    <property type="entry name" value="UPF0758"/>
</dbReference>
<dbReference type="CDD" id="cd08071">
    <property type="entry name" value="MPN_DUF2466"/>
    <property type="match status" value="1"/>
</dbReference>
<dbReference type="Gene3D" id="1.10.150.20">
    <property type="entry name" value="5' to 3' exonuclease, C-terminal subdomain"/>
    <property type="match status" value="1"/>
</dbReference>
<dbReference type="EMBL" id="QLTW01000005">
    <property type="protein sequence ID" value="MBT9144359.1"/>
    <property type="molecule type" value="Genomic_DNA"/>
</dbReference>
<evidence type="ECO:0000256" key="4">
    <source>
        <dbReference type="ARBA" id="ARBA00022801"/>
    </source>
</evidence>
<evidence type="ECO:0000313" key="10">
    <source>
        <dbReference type="Proteomes" id="UP000811545"/>
    </source>
</evidence>
<dbReference type="Pfam" id="PF04002">
    <property type="entry name" value="RadC"/>
    <property type="match status" value="1"/>
</dbReference>